<dbReference type="Proteomes" id="UP000244755">
    <property type="component" value="Chromosome 1"/>
</dbReference>
<dbReference type="RefSeq" id="WP_099952531.1">
    <property type="nucleotide sequence ID" value="NZ_CP028843.1"/>
</dbReference>
<dbReference type="EMBL" id="CP028843">
    <property type="protein sequence ID" value="AWB20631.1"/>
    <property type="molecule type" value="Genomic_DNA"/>
</dbReference>
<protein>
    <submittedName>
        <fullName evidence="1">Uncharacterized protein</fullName>
    </submittedName>
</protein>
<gene>
    <name evidence="1" type="ORF">DA075_06590</name>
</gene>
<accession>A0A2R4WGH3</accession>
<evidence type="ECO:0000313" key="2">
    <source>
        <dbReference type="Proteomes" id="UP000244755"/>
    </source>
</evidence>
<sequence length="178" mass="19876">MASGERYRGYNIYAQGDEFIATCASGEEIEEFVGSSVESLMTAIDALWKTLSGVESLRTGPDLPSWYSDAIEAGRWQIRVPHAATPGRDLVPASEIQALAYAMTALADENGAVETELFRKTLEGFWSKHVTDDVRFRYEWNGQCFTIDAVPMTEQSLHFVVKDVVLPDGRRLQPRPVE</sequence>
<reference evidence="1 2" key="1">
    <citation type="submission" date="2018-04" db="EMBL/GenBank/DDBJ databases">
        <title>Methylobacterium sp. PR1016A genome.</title>
        <authorList>
            <person name="Park W."/>
        </authorList>
    </citation>
    <scope>NUCLEOTIDE SEQUENCE [LARGE SCALE GENOMIC DNA]</scope>
    <source>
        <strain evidence="1 2">PR1016A</strain>
    </source>
</reference>
<dbReference type="AlphaFoldDB" id="A0A2R4WGH3"/>
<evidence type="ECO:0000313" key="1">
    <source>
        <dbReference type="EMBL" id="AWB20631.1"/>
    </source>
</evidence>
<keyword evidence="2" id="KW-1185">Reference proteome</keyword>
<dbReference type="KEGG" id="mee:DA075_06590"/>
<proteinExistence type="predicted"/>
<name>A0A2R4WGH3_9HYPH</name>
<organism evidence="1 2">
    <name type="scientific">Methylobacterium currus</name>
    <dbReference type="NCBI Taxonomy" id="2051553"/>
    <lineage>
        <taxon>Bacteria</taxon>
        <taxon>Pseudomonadati</taxon>
        <taxon>Pseudomonadota</taxon>
        <taxon>Alphaproteobacteria</taxon>
        <taxon>Hyphomicrobiales</taxon>
        <taxon>Methylobacteriaceae</taxon>
        <taxon>Methylobacterium</taxon>
    </lineage>
</organism>